<feature type="domain" description="EF-hand" evidence="2">
    <location>
        <begin position="219"/>
        <end position="247"/>
    </location>
</feature>
<sequence>MSPKQFSKTSSRVRLPSYDSDSTDQDLISNPGGQMQDGEMESRSPSRISPHGVQEEIAPELAVQENLSPRSLWSSALEKALEESDVQLLFRLDLPLMVKAVAEGELTNFSEVAPPRWHQLKAAAQQLIQELTQSGTGRPGQLHSLQAVTDLYDFLEKQGCMQGFDALCKSFLFLFGTLEQVQKVLDMNRSGIFSITEFSMAMSLIGLDLQVICGLDESQIFRAVDQDHDGTVNIQQLLKFCSSKPEPEEKAKASKNKKKKNGSPRKAQSKQPTISTTAIIEKAGLKALQEKTIDGVHFYALALSKPAGPTTPSVQAGVGMHATVDEFEEEEIDEVIATLSKQELQRAQAKWICISKWLASLLGAAAMEEGAGAKTWEDERQQAYDAVDQVPLVPMAPALPRKEPKVPEEEPTGADPSLRQAGKDLDEQMEKLFLEEASEQEAGTKLIDRVATRKFFEDLMLADYGWHKELRMVILDRLYDDTLNIQKEEDKLSKGLHFRSLKVVLHRMLRDRAEGYIEKFRLNVERRLKQSSKEAARLGARK</sequence>
<name>A0AA36NGF1_9DINO</name>
<dbReference type="Proteomes" id="UP001178507">
    <property type="component" value="Unassembled WGS sequence"/>
</dbReference>
<dbReference type="InterPro" id="IPR011992">
    <property type="entry name" value="EF-hand-dom_pair"/>
</dbReference>
<dbReference type="AlphaFoldDB" id="A0AA36NGF1"/>
<dbReference type="GO" id="GO:0005509">
    <property type="term" value="F:calcium ion binding"/>
    <property type="evidence" value="ECO:0007669"/>
    <property type="project" value="InterPro"/>
</dbReference>
<proteinExistence type="predicted"/>
<accession>A0AA36NGF1</accession>
<feature type="compositionally biased region" description="Polar residues" evidence="1">
    <location>
        <begin position="1"/>
        <end position="12"/>
    </location>
</feature>
<evidence type="ECO:0000259" key="2">
    <source>
        <dbReference type="PROSITE" id="PS50222"/>
    </source>
</evidence>
<evidence type="ECO:0000313" key="3">
    <source>
        <dbReference type="EMBL" id="CAJ1405484.1"/>
    </source>
</evidence>
<keyword evidence="4" id="KW-1185">Reference proteome</keyword>
<reference evidence="3" key="1">
    <citation type="submission" date="2023-08" db="EMBL/GenBank/DDBJ databases">
        <authorList>
            <person name="Chen Y."/>
            <person name="Shah S."/>
            <person name="Dougan E. K."/>
            <person name="Thang M."/>
            <person name="Chan C."/>
        </authorList>
    </citation>
    <scope>NUCLEOTIDE SEQUENCE</scope>
</reference>
<dbReference type="Gene3D" id="1.10.238.10">
    <property type="entry name" value="EF-hand"/>
    <property type="match status" value="1"/>
</dbReference>
<organism evidence="3 4">
    <name type="scientific">Effrenium voratum</name>
    <dbReference type="NCBI Taxonomy" id="2562239"/>
    <lineage>
        <taxon>Eukaryota</taxon>
        <taxon>Sar</taxon>
        <taxon>Alveolata</taxon>
        <taxon>Dinophyceae</taxon>
        <taxon>Suessiales</taxon>
        <taxon>Symbiodiniaceae</taxon>
        <taxon>Effrenium</taxon>
    </lineage>
</organism>
<dbReference type="EMBL" id="CAUJNA010003586">
    <property type="protein sequence ID" value="CAJ1405484.1"/>
    <property type="molecule type" value="Genomic_DNA"/>
</dbReference>
<feature type="region of interest" description="Disordered" evidence="1">
    <location>
        <begin position="245"/>
        <end position="273"/>
    </location>
</feature>
<feature type="compositionally biased region" description="Basic residues" evidence="1">
    <location>
        <begin position="253"/>
        <end position="263"/>
    </location>
</feature>
<comment type="caution">
    <text evidence="3">The sequence shown here is derived from an EMBL/GenBank/DDBJ whole genome shotgun (WGS) entry which is preliminary data.</text>
</comment>
<gene>
    <name evidence="3" type="ORF">EVOR1521_LOCUS27678</name>
</gene>
<dbReference type="InterPro" id="IPR002048">
    <property type="entry name" value="EF_hand_dom"/>
</dbReference>
<dbReference type="SUPFAM" id="SSF47473">
    <property type="entry name" value="EF-hand"/>
    <property type="match status" value="1"/>
</dbReference>
<feature type="region of interest" description="Disordered" evidence="1">
    <location>
        <begin position="397"/>
        <end position="420"/>
    </location>
</feature>
<feature type="region of interest" description="Disordered" evidence="1">
    <location>
        <begin position="1"/>
        <end position="52"/>
    </location>
</feature>
<dbReference type="PROSITE" id="PS50222">
    <property type="entry name" value="EF_HAND_2"/>
    <property type="match status" value="1"/>
</dbReference>
<evidence type="ECO:0000313" key="4">
    <source>
        <dbReference type="Proteomes" id="UP001178507"/>
    </source>
</evidence>
<evidence type="ECO:0000256" key="1">
    <source>
        <dbReference type="SAM" id="MobiDB-lite"/>
    </source>
</evidence>
<protein>
    <recommendedName>
        <fullName evidence="2">EF-hand domain-containing protein</fullName>
    </recommendedName>
</protein>